<dbReference type="GO" id="GO:0005663">
    <property type="term" value="C:DNA replication factor C complex"/>
    <property type="evidence" value="ECO:0007669"/>
    <property type="project" value="TreeGrafter"/>
</dbReference>
<evidence type="ECO:0000313" key="3">
    <source>
        <dbReference type="EMBL" id="KAG7664698.1"/>
    </source>
</evidence>
<dbReference type="GeneID" id="73468596"/>
<dbReference type="Pfam" id="PF13177">
    <property type="entry name" value="DNA_pol3_delta2"/>
    <property type="match status" value="1"/>
</dbReference>
<dbReference type="GO" id="GO:0003689">
    <property type="term" value="F:DNA clamp loader activity"/>
    <property type="evidence" value="ECO:0007669"/>
    <property type="project" value="TreeGrafter"/>
</dbReference>
<dbReference type="GO" id="GO:0031389">
    <property type="term" value="C:Rad17 RFC-like complex"/>
    <property type="evidence" value="ECO:0007669"/>
    <property type="project" value="TreeGrafter"/>
</dbReference>
<dbReference type="Pfam" id="PF21960">
    <property type="entry name" value="RCF1-5-like_lid"/>
    <property type="match status" value="1"/>
</dbReference>
<evidence type="ECO:0000313" key="4">
    <source>
        <dbReference type="Proteomes" id="UP000694255"/>
    </source>
</evidence>
<dbReference type="SMART" id="SM00382">
    <property type="entry name" value="AAA"/>
    <property type="match status" value="1"/>
</dbReference>
<dbReference type="OrthoDB" id="761538at2759"/>
<dbReference type="Pfam" id="PF22534">
    <property type="entry name" value="RFC_C"/>
    <property type="match status" value="1"/>
</dbReference>
<dbReference type="Proteomes" id="UP000694255">
    <property type="component" value="Unassembled WGS sequence"/>
</dbReference>
<dbReference type="GO" id="GO:0031391">
    <property type="term" value="C:Elg1 RFC-like complex"/>
    <property type="evidence" value="ECO:0007669"/>
    <property type="project" value="TreeGrafter"/>
</dbReference>
<evidence type="ECO:0000256" key="1">
    <source>
        <dbReference type="ARBA" id="ARBA00022705"/>
    </source>
</evidence>
<keyword evidence="4" id="KW-1185">Reference proteome</keyword>
<feature type="domain" description="AAA+ ATPase" evidence="2">
    <location>
        <begin position="34"/>
        <end position="192"/>
    </location>
</feature>
<dbReference type="RefSeq" id="XP_049264930.1">
    <property type="nucleotide sequence ID" value="XM_049405476.1"/>
</dbReference>
<dbReference type="CDD" id="cd00009">
    <property type="entry name" value="AAA"/>
    <property type="match status" value="1"/>
</dbReference>
<accession>A0A8J5UJN0</accession>
<protein>
    <submittedName>
        <fullName evidence="3">RFC5</fullName>
    </submittedName>
</protein>
<dbReference type="FunFam" id="1.10.8.60:FF:000030">
    <property type="entry name" value="replication factor C subunit 3"/>
    <property type="match status" value="1"/>
</dbReference>
<dbReference type="EMBL" id="JAGSYN010000067">
    <property type="protein sequence ID" value="KAG7664698.1"/>
    <property type="molecule type" value="Genomic_DNA"/>
</dbReference>
<dbReference type="GO" id="GO:0031390">
    <property type="term" value="C:Ctf18 RFC-like complex"/>
    <property type="evidence" value="ECO:0007669"/>
    <property type="project" value="TreeGrafter"/>
</dbReference>
<dbReference type="PANTHER" id="PTHR11669">
    <property type="entry name" value="REPLICATION FACTOR C / DNA POLYMERASE III GAMMA-TAU SUBUNIT"/>
    <property type="match status" value="1"/>
</dbReference>
<dbReference type="FunFam" id="3.40.50.300:FF:000136">
    <property type="entry name" value="Replication factor C subunit 5"/>
    <property type="match status" value="1"/>
</dbReference>
<proteinExistence type="predicted"/>
<organism evidence="3 4">
    <name type="scientific">[Candida] subhashii</name>
    <dbReference type="NCBI Taxonomy" id="561895"/>
    <lineage>
        <taxon>Eukaryota</taxon>
        <taxon>Fungi</taxon>
        <taxon>Dikarya</taxon>
        <taxon>Ascomycota</taxon>
        <taxon>Saccharomycotina</taxon>
        <taxon>Pichiomycetes</taxon>
        <taxon>Debaryomycetaceae</taxon>
        <taxon>Spathaspora</taxon>
    </lineage>
</organism>
<reference evidence="3 4" key="1">
    <citation type="journal article" date="2021" name="DNA Res.">
        <title>Genome analysis of Candida subhashii reveals its hybrid nature and dual mitochondrial genome conformations.</title>
        <authorList>
            <person name="Mixao V."/>
            <person name="Hegedusova E."/>
            <person name="Saus E."/>
            <person name="Pryszcz L.P."/>
            <person name="Cillingova A."/>
            <person name="Nosek J."/>
            <person name="Gabaldon T."/>
        </authorList>
    </citation>
    <scope>NUCLEOTIDE SEQUENCE [LARGE SCALE GENOMIC DNA]</scope>
    <source>
        <strain evidence="3 4">CBS 10753</strain>
    </source>
</reference>
<evidence type="ECO:0000259" key="2">
    <source>
        <dbReference type="SMART" id="SM00382"/>
    </source>
</evidence>
<comment type="caution">
    <text evidence="3">The sequence shown here is derived from an EMBL/GenBank/DDBJ whole genome shotgun (WGS) entry which is preliminary data.</text>
</comment>
<dbReference type="PANTHER" id="PTHR11669:SF1">
    <property type="entry name" value="REPLICATION FACTOR C SUBUNIT 3"/>
    <property type="match status" value="1"/>
</dbReference>
<dbReference type="InterPro" id="IPR050238">
    <property type="entry name" value="DNA_Rep/Repair_Clamp_Loader"/>
</dbReference>
<dbReference type="GO" id="GO:0006261">
    <property type="term" value="P:DNA-templated DNA replication"/>
    <property type="evidence" value="ECO:0007669"/>
    <property type="project" value="TreeGrafter"/>
</dbReference>
<keyword evidence="1" id="KW-0235">DNA replication</keyword>
<name>A0A8J5UJN0_9ASCO</name>
<dbReference type="AlphaFoldDB" id="A0A8J5UJN0"/>
<sequence>MSLWVDKYRPKTLSQLSYHDSITQSLRALSKSGDFPHLLVYGPSGSGKKTRIYCTLNEIFGSQVEKLKIDVKTFVTSSNRKLEFNVLSSPYHLEITPSDMGNNDRVVIQDLLKDVASTEQVDFSNQSSSKTKHRFKIVIINEADSLSRDAQAALRRTMEKYSSNIRLILVCNTISNIISPIKSRTLLVRIPSPSIGNINSILNNISQKESIKFSSTNEQELTNLFNHISIESNRNLRRALLSFETICMQNETINLKSTNLSLINLDWEIIIKNLSIQIKNNRNVATLAKIRVVLYELLSHCIPARTILKTLLMDLIDQFNNDSIIQELVELASIFNERLSLGSKSIFHLEGFVAKSMVVIDNYS</sequence>
<dbReference type="GO" id="GO:0006281">
    <property type="term" value="P:DNA repair"/>
    <property type="evidence" value="ECO:0007669"/>
    <property type="project" value="TreeGrafter"/>
</dbReference>
<dbReference type="InterPro" id="IPR003593">
    <property type="entry name" value="AAA+_ATPase"/>
</dbReference>
<gene>
    <name evidence="3" type="ORF">J8A68_001795</name>
</gene>